<evidence type="ECO:0000313" key="12">
    <source>
        <dbReference type="Proteomes" id="UP000053477"/>
    </source>
</evidence>
<feature type="transmembrane region" description="Helical" evidence="9">
    <location>
        <begin position="345"/>
        <end position="365"/>
    </location>
</feature>
<dbReference type="InterPro" id="IPR003663">
    <property type="entry name" value="Sugar/inositol_transpt"/>
</dbReference>
<sequence>MALTAMESGSGSFTSSSLREHYKCFLICILVALSNFQYGFDTAIVNGFQATQGFLRVFGVESQSGVFTIQTVFQQLITSLLQVGLILASLIIGPFSSRFGRRAGFVVASVIAFVGITIQVVVTTQWPLYIGRLLMGIANGIYVNMTVLYISEVAPAHLRGLMVSVFQPFVSIGSLVAAVVSNALHSNLTKHSYQVQLAILYAVPLFLFFVVPFLPESPRWCVVQGDAIQARNCLRRLRPTDSSPESFDSEITTIQEAVDLERKVASTVVWKDIWRGADLRRTLLSIACATFHASCGVNFIVGYGTFFFQIAGQTKPFTSSIIIQSVSVAGALIALPLARQFGRRPLLLSGFSASTICMFAVAVIYTVSPNSAASGKALVALLCIYLGAYSSTIGPLSWVTTGEMSSNHLRSYTFGVAMTIGFFFAWLIVFSTPYFINRTALNWGAKVAWIWAPSNLITVIFISSADFFLPETKGRGLEELDELFYNNVAARHFERYKVRDRIATHRLQSSLDLDDGKPETDIEKVGVPELE</sequence>
<feature type="transmembrane region" description="Helical" evidence="9">
    <location>
        <begin position="193"/>
        <end position="214"/>
    </location>
</feature>
<feature type="transmembrane region" description="Helical" evidence="9">
    <location>
        <begin position="161"/>
        <end position="181"/>
    </location>
</feature>
<feature type="transmembrane region" description="Helical" evidence="9">
    <location>
        <begin position="21"/>
        <end position="40"/>
    </location>
</feature>
<keyword evidence="12" id="KW-1185">Reference proteome</keyword>
<evidence type="ECO:0000256" key="6">
    <source>
        <dbReference type="ARBA" id="ARBA00023136"/>
    </source>
</evidence>
<gene>
    <name evidence="11" type="ORF">SCHPADRAFT_937761</name>
</gene>
<feature type="transmembrane region" description="Helical" evidence="9">
    <location>
        <begin position="377"/>
        <end position="400"/>
    </location>
</feature>
<name>A0A0H2SHM9_9AGAM</name>
<evidence type="ECO:0000256" key="1">
    <source>
        <dbReference type="ARBA" id="ARBA00004141"/>
    </source>
</evidence>
<dbReference type="PROSITE" id="PS00217">
    <property type="entry name" value="SUGAR_TRANSPORT_2"/>
    <property type="match status" value="1"/>
</dbReference>
<proteinExistence type="inferred from homology"/>
<feature type="transmembrane region" description="Helical" evidence="9">
    <location>
        <begin position="412"/>
        <end position="436"/>
    </location>
</feature>
<dbReference type="InterPro" id="IPR050360">
    <property type="entry name" value="MFS_Sugar_Transporters"/>
</dbReference>
<feature type="transmembrane region" description="Helical" evidence="9">
    <location>
        <begin position="317"/>
        <end position="338"/>
    </location>
</feature>
<feature type="domain" description="Major facilitator superfamily (MFS) profile" evidence="10">
    <location>
        <begin position="27"/>
        <end position="473"/>
    </location>
</feature>
<evidence type="ECO:0000313" key="11">
    <source>
        <dbReference type="EMBL" id="KLO16566.1"/>
    </source>
</evidence>
<evidence type="ECO:0000256" key="5">
    <source>
        <dbReference type="ARBA" id="ARBA00022989"/>
    </source>
</evidence>
<dbReference type="FunFam" id="1.20.1250.20:FF:000078">
    <property type="entry name" value="MFS maltose transporter, putative"/>
    <property type="match status" value="1"/>
</dbReference>
<feature type="transmembrane region" description="Helical" evidence="9">
    <location>
        <begin position="283"/>
        <end position="311"/>
    </location>
</feature>
<dbReference type="PRINTS" id="PR00171">
    <property type="entry name" value="SUGRTRNSPORT"/>
</dbReference>
<dbReference type="OrthoDB" id="6612291at2759"/>
<protein>
    <submittedName>
        <fullName evidence="11">MFS transporter</fullName>
    </submittedName>
</protein>
<evidence type="ECO:0000256" key="8">
    <source>
        <dbReference type="RuleBase" id="RU003346"/>
    </source>
</evidence>
<dbReference type="NCBIfam" id="TIGR00879">
    <property type="entry name" value="SP"/>
    <property type="match status" value="1"/>
</dbReference>
<organism evidence="11 12">
    <name type="scientific">Schizopora paradoxa</name>
    <dbReference type="NCBI Taxonomy" id="27342"/>
    <lineage>
        <taxon>Eukaryota</taxon>
        <taxon>Fungi</taxon>
        <taxon>Dikarya</taxon>
        <taxon>Basidiomycota</taxon>
        <taxon>Agaricomycotina</taxon>
        <taxon>Agaricomycetes</taxon>
        <taxon>Hymenochaetales</taxon>
        <taxon>Schizoporaceae</taxon>
        <taxon>Schizopora</taxon>
    </lineage>
</organism>
<dbReference type="Pfam" id="PF00083">
    <property type="entry name" value="Sugar_tr"/>
    <property type="match status" value="1"/>
</dbReference>
<feature type="transmembrane region" description="Helical" evidence="9">
    <location>
        <begin position="104"/>
        <end position="122"/>
    </location>
</feature>
<comment type="subcellular location">
    <subcellularLocation>
        <location evidence="1">Membrane</location>
        <topology evidence="1">Multi-pass membrane protein</topology>
    </subcellularLocation>
</comment>
<dbReference type="InterPro" id="IPR036259">
    <property type="entry name" value="MFS_trans_sf"/>
</dbReference>
<dbReference type="InterPro" id="IPR005828">
    <property type="entry name" value="MFS_sugar_transport-like"/>
</dbReference>
<evidence type="ECO:0000256" key="7">
    <source>
        <dbReference type="ARBA" id="ARBA00049119"/>
    </source>
</evidence>
<keyword evidence="6 9" id="KW-0472">Membrane</keyword>
<dbReference type="AlphaFoldDB" id="A0A0H2SHM9"/>
<evidence type="ECO:0000259" key="10">
    <source>
        <dbReference type="PROSITE" id="PS50850"/>
    </source>
</evidence>
<dbReference type="PANTHER" id="PTHR48022:SF10">
    <property type="entry name" value="MAJOR FACILITATOR SUPERFAMILY (MFS) PROFILE DOMAIN-CONTAINING PROTEIN"/>
    <property type="match status" value="1"/>
</dbReference>
<dbReference type="Gene3D" id="1.20.1250.20">
    <property type="entry name" value="MFS general substrate transporter like domains"/>
    <property type="match status" value="1"/>
</dbReference>
<dbReference type="PROSITE" id="PS50850">
    <property type="entry name" value="MFS"/>
    <property type="match status" value="1"/>
</dbReference>
<dbReference type="SUPFAM" id="SSF103473">
    <property type="entry name" value="MFS general substrate transporter"/>
    <property type="match status" value="1"/>
</dbReference>
<dbReference type="EMBL" id="KQ085914">
    <property type="protein sequence ID" value="KLO16566.1"/>
    <property type="molecule type" value="Genomic_DNA"/>
</dbReference>
<feature type="transmembrane region" description="Helical" evidence="9">
    <location>
        <begin position="128"/>
        <end position="149"/>
    </location>
</feature>
<feature type="transmembrane region" description="Helical" evidence="9">
    <location>
        <begin position="448"/>
        <end position="469"/>
    </location>
</feature>
<reference evidence="11 12" key="1">
    <citation type="submission" date="2015-04" db="EMBL/GenBank/DDBJ databases">
        <title>Complete genome sequence of Schizopora paradoxa KUC8140, a cosmopolitan wood degrader in East Asia.</title>
        <authorList>
            <consortium name="DOE Joint Genome Institute"/>
            <person name="Min B."/>
            <person name="Park H."/>
            <person name="Jang Y."/>
            <person name="Kim J.-J."/>
            <person name="Kim K.H."/>
            <person name="Pangilinan J."/>
            <person name="Lipzen A."/>
            <person name="Riley R."/>
            <person name="Grigoriev I.V."/>
            <person name="Spatafora J.W."/>
            <person name="Choi I.-G."/>
        </authorList>
    </citation>
    <scope>NUCLEOTIDE SEQUENCE [LARGE SCALE GENOMIC DNA]</scope>
    <source>
        <strain evidence="11 12">KUC8140</strain>
    </source>
</reference>
<dbReference type="GO" id="GO:0016020">
    <property type="term" value="C:membrane"/>
    <property type="evidence" value="ECO:0007669"/>
    <property type="project" value="UniProtKB-SubCell"/>
</dbReference>
<dbReference type="InParanoid" id="A0A0H2SHM9"/>
<evidence type="ECO:0000256" key="4">
    <source>
        <dbReference type="ARBA" id="ARBA00022692"/>
    </source>
</evidence>
<evidence type="ECO:0000256" key="2">
    <source>
        <dbReference type="ARBA" id="ARBA00010992"/>
    </source>
</evidence>
<keyword evidence="5 9" id="KW-1133">Transmembrane helix</keyword>
<keyword evidence="4 9" id="KW-0812">Transmembrane</keyword>
<dbReference type="InterPro" id="IPR020846">
    <property type="entry name" value="MFS_dom"/>
</dbReference>
<dbReference type="PANTHER" id="PTHR48022">
    <property type="entry name" value="PLASTIDIC GLUCOSE TRANSPORTER 4"/>
    <property type="match status" value="1"/>
</dbReference>
<dbReference type="STRING" id="27342.A0A0H2SHM9"/>
<dbReference type="GO" id="GO:0005351">
    <property type="term" value="F:carbohydrate:proton symporter activity"/>
    <property type="evidence" value="ECO:0007669"/>
    <property type="project" value="TreeGrafter"/>
</dbReference>
<dbReference type="Proteomes" id="UP000053477">
    <property type="component" value="Unassembled WGS sequence"/>
</dbReference>
<keyword evidence="3 8" id="KW-0813">Transport</keyword>
<comment type="catalytic activity">
    <reaction evidence="7">
        <text>myo-inositol(out) + H(+)(out) = myo-inositol(in) + H(+)(in)</text>
        <dbReference type="Rhea" id="RHEA:60364"/>
        <dbReference type="ChEBI" id="CHEBI:15378"/>
        <dbReference type="ChEBI" id="CHEBI:17268"/>
    </reaction>
</comment>
<evidence type="ECO:0000256" key="3">
    <source>
        <dbReference type="ARBA" id="ARBA00022448"/>
    </source>
</evidence>
<comment type="similarity">
    <text evidence="2 8">Belongs to the major facilitator superfamily. Sugar transporter (TC 2.A.1.1) family.</text>
</comment>
<accession>A0A0H2SHM9</accession>
<evidence type="ECO:0000256" key="9">
    <source>
        <dbReference type="SAM" id="Phobius"/>
    </source>
</evidence>
<feature type="transmembrane region" description="Helical" evidence="9">
    <location>
        <begin position="72"/>
        <end position="92"/>
    </location>
</feature>
<dbReference type="InterPro" id="IPR005829">
    <property type="entry name" value="Sugar_transporter_CS"/>
</dbReference>